<dbReference type="HOGENOM" id="CLU_053947_2_0_3"/>
<dbReference type="InterPro" id="IPR039104">
    <property type="entry name" value="6PGL"/>
</dbReference>
<comment type="pathway">
    <text evidence="3 7">Carbohydrate degradation; pentose phosphate pathway; D-ribulose 5-phosphate from D-glucose 6-phosphate (oxidative stage): step 2/3.</text>
</comment>
<dbReference type="Gene3D" id="3.40.50.1360">
    <property type="match status" value="1"/>
</dbReference>
<keyword evidence="7" id="KW-0378">Hydrolase</keyword>
<keyword evidence="10" id="KW-1185">Reference proteome</keyword>
<gene>
    <name evidence="9" type="primary">nagB</name>
    <name evidence="7" type="synonym">pgl</name>
    <name evidence="9" type="ordered locus">Pro_0844</name>
</gene>
<evidence type="ECO:0000256" key="6">
    <source>
        <dbReference type="ARBA" id="ARBA00020337"/>
    </source>
</evidence>
<dbReference type="InterPro" id="IPR005900">
    <property type="entry name" value="6-phosphogluconolactonase_DevB"/>
</dbReference>
<dbReference type="EC" id="3.1.1.31" evidence="5 7"/>
<evidence type="ECO:0000313" key="9">
    <source>
        <dbReference type="EMBL" id="AAP99888.1"/>
    </source>
</evidence>
<dbReference type="Proteomes" id="UP000001420">
    <property type="component" value="Chromosome"/>
</dbReference>
<evidence type="ECO:0000256" key="3">
    <source>
        <dbReference type="ARBA" id="ARBA00004961"/>
    </source>
</evidence>
<dbReference type="RefSeq" id="WP_011124996.1">
    <property type="nucleotide sequence ID" value="NC_005042.1"/>
</dbReference>
<dbReference type="KEGG" id="pma:Pro_0844"/>
<dbReference type="SUPFAM" id="SSF100950">
    <property type="entry name" value="NagB/RpiA/CoA transferase-like"/>
    <property type="match status" value="1"/>
</dbReference>
<protein>
    <recommendedName>
        <fullName evidence="6 7">6-phosphogluconolactonase</fullName>
        <shortName evidence="7">6PGL</shortName>
        <ecNumber evidence="5 7">3.1.1.31</ecNumber>
    </recommendedName>
</protein>
<dbReference type="EnsemblBacteria" id="AAP99888">
    <property type="protein sequence ID" value="AAP99888"/>
    <property type="gene ID" value="Pro_0844"/>
</dbReference>
<dbReference type="PANTHER" id="PTHR11054">
    <property type="entry name" value="6-PHOSPHOGLUCONOLACTONASE"/>
    <property type="match status" value="1"/>
</dbReference>
<dbReference type="GO" id="GO:0017057">
    <property type="term" value="F:6-phosphogluconolactonase activity"/>
    <property type="evidence" value="ECO:0007669"/>
    <property type="project" value="UniProtKB-UniRule"/>
</dbReference>
<evidence type="ECO:0000256" key="7">
    <source>
        <dbReference type="RuleBase" id="RU365095"/>
    </source>
</evidence>
<evidence type="ECO:0000259" key="8">
    <source>
        <dbReference type="Pfam" id="PF01182"/>
    </source>
</evidence>
<dbReference type="OrthoDB" id="9810967at2"/>
<feature type="domain" description="Glucosamine/galactosamine-6-phosphate isomerase" evidence="8">
    <location>
        <begin position="11"/>
        <end position="225"/>
    </location>
</feature>
<comment type="similarity">
    <text evidence="4 7">Belongs to the glucosamine/galactosamine-6-phosphate isomerase family. 6-phosphogluconolactonase subfamily.</text>
</comment>
<dbReference type="Pfam" id="PF01182">
    <property type="entry name" value="Glucosamine_iso"/>
    <property type="match status" value="1"/>
</dbReference>
<dbReference type="STRING" id="167539.Pro_0844"/>
<dbReference type="EMBL" id="AE017126">
    <property type="protein sequence ID" value="AAP99888.1"/>
    <property type="molecule type" value="Genomic_DNA"/>
</dbReference>
<proteinExistence type="inferred from homology"/>
<comment type="catalytic activity">
    <reaction evidence="1 7">
        <text>6-phospho-D-glucono-1,5-lactone + H2O = 6-phospho-D-gluconate + H(+)</text>
        <dbReference type="Rhea" id="RHEA:12556"/>
        <dbReference type="ChEBI" id="CHEBI:15377"/>
        <dbReference type="ChEBI" id="CHEBI:15378"/>
        <dbReference type="ChEBI" id="CHEBI:57955"/>
        <dbReference type="ChEBI" id="CHEBI:58759"/>
        <dbReference type="EC" id="3.1.1.31"/>
    </reaction>
</comment>
<name>Q7VC98_PROMA</name>
<organism evidence="9 10">
    <name type="scientific">Prochlorococcus marinus (strain SARG / CCMP1375 / SS120)</name>
    <dbReference type="NCBI Taxonomy" id="167539"/>
    <lineage>
        <taxon>Bacteria</taxon>
        <taxon>Bacillati</taxon>
        <taxon>Cyanobacteriota</taxon>
        <taxon>Cyanophyceae</taxon>
        <taxon>Synechococcales</taxon>
        <taxon>Prochlorococcaceae</taxon>
        <taxon>Prochlorococcus</taxon>
    </lineage>
</organism>
<dbReference type="NCBIfam" id="TIGR01198">
    <property type="entry name" value="pgl"/>
    <property type="match status" value="1"/>
</dbReference>
<evidence type="ECO:0000256" key="5">
    <source>
        <dbReference type="ARBA" id="ARBA00013198"/>
    </source>
</evidence>
<dbReference type="PANTHER" id="PTHR11054:SF0">
    <property type="entry name" value="6-PHOSPHOGLUCONOLACTONASE"/>
    <property type="match status" value="1"/>
</dbReference>
<evidence type="ECO:0000256" key="1">
    <source>
        <dbReference type="ARBA" id="ARBA00000832"/>
    </source>
</evidence>
<dbReference type="PATRIC" id="fig|167539.5.peg.892"/>
<reference evidence="9 10" key="1">
    <citation type="journal article" date="2003" name="Proc. Natl. Acad. Sci. U.S.A.">
        <title>Genome sequence of the cyanobacterium Prochlorococcus marinus SS120, a nearly minimal oxyphototrophic genome.</title>
        <authorList>
            <person name="Dufresne A."/>
            <person name="Salanoubat M."/>
            <person name="Partensky F."/>
            <person name="Artiguenave F."/>
            <person name="Axmann I.M."/>
            <person name="Barbe V."/>
            <person name="Duprat S."/>
            <person name="Galperin M.Y."/>
            <person name="Koonin E.V."/>
            <person name="Le Gall F."/>
            <person name="Makarova K.S."/>
            <person name="Ostrowski M."/>
            <person name="Oztas S."/>
            <person name="Robert C."/>
            <person name="Rogozin I.B."/>
            <person name="Scanlan D.J."/>
            <person name="Tandeau de Marsac N."/>
            <person name="Weissenbach J."/>
            <person name="Wincker P."/>
            <person name="Wolf Y.I."/>
            <person name="Hess W.R."/>
        </authorList>
    </citation>
    <scope>NUCLEOTIDE SEQUENCE [LARGE SCALE GENOMIC DNA]</scope>
    <source>
        <strain evidence="10">SARG / CCMP1375 / SS120</strain>
    </source>
</reference>
<comment type="function">
    <text evidence="2 7">Hydrolysis of 6-phosphogluconolactone to 6-phosphogluconate.</text>
</comment>
<dbReference type="GO" id="GO:0006098">
    <property type="term" value="P:pentose-phosphate shunt"/>
    <property type="evidence" value="ECO:0007669"/>
    <property type="project" value="UniProtKB-UniPathway"/>
</dbReference>
<sequence>MTVFNIHRAKDQVTLAQLTSEYVSKTIIAELKTKERFQIALSGGSTPCMAYSLLREENLPWNLVDVVLGDERWVSHQDESSNALMLRRTLMASGPGAKACFHPIPTTELNTPEDSVSEFSKVINHLCEGDPPRFDLILLGLGEDGHTASLFPNSQSLYVKGAYATIGQGKGQQRISLTAEVLCSAAKVIFLVSGESKQIALKRLLDPLESFERTPARLVKPDSEVIIFTDEAAAKLI</sequence>
<evidence type="ECO:0000256" key="4">
    <source>
        <dbReference type="ARBA" id="ARBA00010662"/>
    </source>
</evidence>
<dbReference type="InterPro" id="IPR037171">
    <property type="entry name" value="NagB/RpiA_transferase-like"/>
</dbReference>
<dbReference type="InterPro" id="IPR006148">
    <property type="entry name" value="Glc/Gal-6P_isomerase"/>
</dbReference>
<dbReference type="UniPathway" id="UPA00115">
    <property type="reaction ID" value="UER00409"/>
</dbReference>
<evidence type="ECO:0000256" key="2">
    <source>
        <dbReference type="ARBA" id="ARBA00002681"/>
    </source>
</evidence>
<dbReference type="AlphaFoldDB" id="Q7VC98"/>
<dbReference type="GO" id="GO:0005975">
    <property type="term" value="P:carbohydrate metabolic process"/>
    <property type="evidence" value="ECO:0007669"/>
    <property type="project" value="UniProtKB-UniRule"/>
</dbReference>
<evidence type="ECO:0000313" key="10">
    <source>
        <dbReference type="Proteomes" id="UP000001420"/>
    </source>
</evidence>
<dbReference type="CDD" id="cd01400">
    <property type="entry name" value="6PGL"/>
    <property type="match status" value="1"/>
</dbReference>
<dbReference type="eggNOG" id="COG0363">
    <property type="taxonomic scope" value="Bacteria"/>
</dbReference>
<accession>Q7VC98</accession>